<evidence type="ECO:0000313" key="1">
    <source>
        <dbReference type="EMBL" id="SNR84112.1"/>
    </source>
</evidence>
<dbReference type="CDD" id="cd00580">
    <property type="entry name" value="CHMI"/>
    <property type="match status" value="1"/>
</dbReference>
<dbReference type="PANTHER" id="PTHR37950:SF1">
    <property type="entry name" value="4-HYDROXYPHENYLACETATE CATABOLISM PROTEIN"/>
    <property type="match status" value="1"/>
</dbReference>
<dbReference type="AlphaFoldDB" id="A0A238ZLR4"/>
<keyword evidence="2" id="KW-1185">Reference proteome</keyword>
<accession>A0A238ZLR4</accession>
<organism evidence="1 2">
    <name type="scientific">Actinacidiphila glaucinigra</name>
    <dbReference type="NCBI Taxonomy" id="235986"/>
    <lineage>
        <taxon>Bacteria</taxon>
        <taxon>Bacillati</taxon>
        <taxon>Actinomycetota</taxon>
        <taxon>Actinomycetes</taxon>
        <taxon>Kitasatosporales</taxon>
        <taxon>Streptomycetaceae</taxon>
        <taxon>Actinacidiphila</taxon>
    </lineage>
</organism>
<keyword evidence="1" id="KW-0413">Isomerase</keyword>
<dbReference type="EMBL" id="FZOF01000001">
    <property type="protein sequence ID" value="SNR84112.1"/>
    <property type="molecule type" value="Genomic_DNA"/>
</dbReference>
<dbReference type="PANTHER" id="PTHR37950">
    <property type="entry name" value="4-HYDROXYPHENYLACETATE CATABOLISM PROTEIN"/>
    <property type="match status" value="1"/>
</dbReference>
<dbReference type="Proteomes" id="UP000198280">
    <property type="component" value="Unassembled WGS sequence"/>
</dbReference>
<proteinExistence type="predicted"/>
<sequence>MPHITVDYTGNLADAFDRRGFATALHPLVAKTIDTTVEACKTRFLRSDEYVLADGGPEHALVLVRAAVLSGRTPEAKTRLSEGVLELLREHLAPTPGLSVQTAVDIVDLDRTWYRSHTEPAGER</sequence>
<reference evidence="1 2" key="1">
    <citation type="submission" date="2017-06" db="EMBL/GenBank/DDBJ databases">
        <authorList>
            <person name="Kim H.J."/>
            <person name="Triplett B.A."/>
        </authorList>
    </citation>
    <scope>NUCLEOTIDE SEQUENCE [LARGE SCALE GENOMIC DNA]</scope>
    <source>
        <strain evidence="1 2">CGMCC 4.1858</strain>
    </source>
</reference>
<dbReference type="InterPro" id="IPR004220">
    <property type="entry name" value="5-COMe_2-OHmuconate_Isoase"/>
</dbReference>
<gene>
    <name evidence="1" type="ORF">SAMN05216252_101372</name>
</gene>
<evidence type="ECO:0000313" key="2">
    <source>
        <dbReference type="Proteomes" id="UP000198280"/>
    </source>
</evidence>
<dbReference type="GO" id="GO:0008704">
    <property type="term" value="F:5-carboxymethyl-2-hydroxymuconate delta-isomerase activity"/>
    <property type="evidence" value="ECO:0007669"/>
    <property type="project" value="InterPro"/>
</dbReference>
<name>A0A238ZLR4_9ACTN</name>
<protein>
    <submittedName>
        <fullName evidence="1">5-carboxymethyl-2-hydroxymuconate isomerase</fullName>
    </submittedName>
</protein>
<dbReference type="Pfam" id="PF02962">
    <property type="entry name" value="CHMI"/>
    <property type="match status" value="1"/>
</dbReference>
<dbReference type="InterPro" id="IPR014347">
    <property type="entry name" value="Tautomerase/MIF_sf"/>
</dbReference>
<dbReference type="Gene3D" id="3.30.429.10">
    <property type="entry name" value="Macrophage Migration Inhibitory Factor"/>
    <property type="match status" value="1"/>
</dbReference>
<dbReference type="RefSeq" id="WP_089221799.1">
    <property type="nucleotide sequence ID" value="NZ_FZOF01000001.1"/>
</dbReference>
<dbReference type="OrthoDB" id="7203947at2"/>
<dbReference type="SUPFAM" id="SSF55331">
    <property type="entry name" value="Tautomerase/MIF"/>
    <property type="match status" value="1"/>
</dbReference>